<evidence type="ECO:0000256" key="2">
    <source>
        <dbReference type="RuleBase" id="RU003750"/>
    </source>
</evidence>
<protein>
    <submittedName>
        <fullName evidence="4">CDP-alcohol phosphatidyltransferase family protein</fullName>
    </submittedName>
</protein>
<evidence type="ECO:0000256" key="3">
    <source>
        <dbReference type="SAM" id="Phobius"/>
    </source>
</evidence>
<evidence type="ECO:0000313" key="4">
    <source>
        <dbReference type="EMBL" id="HGW29545.1"/>
    </source>
</evidence>
<keyword evidence="1 2" id="KW-0808">Transferase</keyword>
<dbReference type="PROSITE" id="PS00379">
    <property type="entry name" value="CDP_ALCOHOL_P_TRANSF"/>
    <property type="match status" value="1"/>
</dbReference>
<feature type="transmembrane region" description="Helical" evidence="3">
    <location>
        <begin position="123"/>
        <end position="139"/>
    </location>
</feature>
<reference evidence="4" key="1">
    <citation type="journal article" date="2020" name="mSystems">
        <title>Genome- and Community-Level Interaction Insights into Carbon Utilization and Element Cycling Functions of Hydrothermarchaeota in Hydrothermal Sediment.</title>
        <authorList>
            <person name="Zhou Z."/>
            <person name="Liu Y."/>
            <person name="Xu W."/>
            <person name="Pan J."/>
            <person name="Luo Z.H."/>
            <person name="Li M."/>
        </authorList>
    </citation>
    <scope>NUCLEOTIDE SEQUENCE [LARGE SCALE GENOMIC DNA]</scope>
    <source>
        <strain evidence="4">SpSt-417</strain>
    </source>
</reference>
<dbReference type="InterPro" id="IPR043130">
    <property type="entry name" value="CDP-OH_PTrfase_TM_dom"/>
</dbReference>
<dbReference type="Pfam" id="PF01066">
    <property type="entry name" value="CDP-OH_P_transf"/>
    <property type="match status" value="1"/>
</dbReference>
<feature type="transmembrane region" description="Helical" evidence="3">
    <location>
        <begin position="31"/>
        <end position="52"/>
    </location>
</feature>
<dbReference type="GO" id="GO:0016780">
    <property type="term" value="F:phosphotransferase activity, for other substituted phosphate groups"/>
    <property type="evidence" value="ECO:0007669"/>
    <property type="project" value="InterPro"/>
</dbReference>
<dbReference type="InterPro" id="IPR000462">
    <property type="entry name" value="CDP-OH_P_trans"/>
</dbReference>
<organism evidence="4">
    <name type="scientific">candidate division WWE3 bacterium</name>
    <dbReference type="NCBI Taxonomy" id="2053526"/>
    <lineage>
        <taxon>Bacteria</taxon>
        <taxon>Katanobacteria</taxon>
    </lineage>
</organism>
<dbReference type="InterPro" id="IPR048254">
    <property type="entry name" value="CDP_ALCOHOL_P_TRANSF_CS"/>
</dbReference>
<keyword evidence="3" id="KW-0812">Transmembrane</keyword>
<dbReference type="GO" id="GO:0016020">
    <property type="term" value="C:membrane"/>
    <property type="evidence" value="ECO:0007669"/>
    <property type="project" value="InterPro"/>
</dbReference>
<dbReference type="Gene3D" id="1.20.120.1760">
    <property type="match status" value="1"/>
</dbReference>
<feature type="transmembrane region" description="Helical" evidence="3">
    <location>
        <begin position="151"/>
        <end position="172"/>
    </location>
</feature>
<evidence type="ECO:0000256" key="1">
    <source>
        <dbReference type="ARBA" id="ARBA00022679"/>
    </source>
</evidence>
<comment type="caution">
    <text evidence="4">The sequence shown here is derived from an EMBL/GenBank/DDBJ whole genome shotgun (WGS) entry which is preliminary data.</text>
</comment>
<dbReference type="EMBL" id="DSRT01000069">
    <property type="protein sequence ID" value="HGW29545.1"/>
    <property type="molecule type" value="Genomic_DNA"/>
</dbReference>
<dbReference type="GO" id="GO:0008654">
    <property type="term" value="P:phospholipid biosynthetic process"/>
    <property type="evidence" value="ECO:0007669"/>
    <property type="project" value="InterPro"/>
</dbReference>
<comment type="similarity">
    <text evidence="2">Belongs to the CDP-alcohol phosphatidyltransferase class-I family.</text>
</comment>
<dbReference type="AlphaFoldDB" id="A0A7C4TPM0"/>
<sequence length="204" mass="23461">MYNLIVFNKIPTLDKLYIFKERLFTKFGVDLFVKFLSSIGVTPNIITILSIFVGLISVFYLFVSTTLFSAFYITNRLLDILDGYMARKLGIRTPIGDRLDHFGDLLVHAILLIKTILQPNLGLLGIAVLLTYLGEYLLLKEGKLLNKKFPTGTFAYFFIFDLYKLGLIYQIVYQTISYTYLKFVMKPETDSLGKNRLATKTQIY</sequence>
<keyword evidence="3" id="KW-0472">Membrane</keyword>
<name>A0A7C4TPM0_UNCKA</name>
<gene>
    <name evidence="4" type="ORF">ENR63_01315</name>
</gene>
<keyword evidence="3" id="KW-1133">Transmembrane helix</keyword>
<accession>A0A7C4TPM0</accession>
<proteinExistence type="inferred from homology"/>